<feature type="compositionally biased region" description="Basic and acidic residues" evidence="1">
    <location>
        <begin position="79"/>
        <end position="95"/>
    </location>
</feature>
<organism evidence="2 3">
    <name type="scientific">Plectus sambesii</name>
    <dbReference type="NCBI Taxonomy" id="2011161"/>
    <lineage>
        <taxon>Eukaryota</taxon>
        <taxon>Metazoa</taxon>
        <taxon>Ecdysozoa</taxon>
        <taxon>Nematoda</taxon>
        <taxon>Chromadorea</taxon>
        <taxon>Plectida</taxon>
        <taxon>Plectina</taxon>
        <taxon>Plectoidea</taxon>
        <taxon>Plectidae</taxon>
        <taxon>Plectus</taxon>
    </lineage>
</organism>
<keyword evidence="2" id="KW-1185">Reference proteome</keyword>
<evidence type="ECO:0000313" key="2">
    <source>
        <dbReference type="Proteomes" id="UP000887566"/>
    </source>
</evidence>
<accession>A0A914VVF8</accession>
<dbReference type="Proteomes" id="UP000887566">
    <property type="component" value="Unplaced"/>
</dbReference>
<name>A0A914VVF8_9BILA</name>
<proteinExistence type="predicted"/>
<dbReference type="WBParaSite" id="PSAMB.scaffold2477size22970.g17953.t1">
    <property type="protein sequence ID" value="PSAMB.scaffold2477size22970.g17953.t1"/>
    <property type="gene ID" value="PSAMB.scaffold2477size22970.g17953"/>
</dbReference>
<protein>
    <submittedName>
        <fullName evidence="3">Uncharacterized protein</fullName>
    </submittedName>
</protein>
<feature type="region of interest" description="Disordered" evidence="1">
    <location>
        <begin position="79"/>
        <end position="125"/>
    </location>
</feature>
<reference evidence="3" key="1">
    <citation type="submission" date="2022-11" db="UniProtKB">
        <authorList>
            <consortium name="WormBaseParasite"/>
        </authorList>
    </citation>
    <scope>IDENTIFICATION</scope>
</reference>
<evidence type="ECO:0000313" key="3">
    <source>
        <dbReference type="WBParaSite" id="PSAMB.scaffold2477size22970.g17953.t1"/>
    </source>
</evidence>
<sequence>MINVMVNTDLMEVASPMNEDKQLFPPREKSPRRTPQVSYTLDGRKLLDGVLVSEQPPEELWEKTLVRAAAVHQMHDVVDGHCDDERKNGNDHFPVKESPVLITESEPDAATNDNTTSTKESDSTK</sequence>
<dbReference type="AlphaFoldDB" id="A0A914VVF8"/>
<evidence type="ECO:0000256" key="1">
    <source>
        <dbReference type="SAM" id="MobiDB-lite"/>
    </source>
</evidence>
<feature type="compositionally biased region" description="Basic and acidic residues" evidence="1">
    <location>
        <begin position="18"/>
        <end position="31"/>
    </location>
</feature>
<feature type="region of interest" description="Disordered" evidence="1">
    <location>
        <begin position="17"/>
        <end position="37"/>
    </location>
</feature>